<comment type="caution">
    <text evidence="1">The sequence shown here is derived from an EMBL/GenBank/DDBJ whole genome shotgun (WGS) entry which is preliminary data.</text>
</comment>
<dbReference type="AlphaFoldDB" id="A0A1Q4HPE4"/>
<dbReference type="OrthoDB" id="4736277at2"/>
<dbReference type="Proteomes" id="UP000186438">
    <property type="component" value="Unassembled WGS sequence"/>
</dbReference>
<organism evidence="1 2">
    <name type="scientific">Mycobacterium paraffinicum</name>
    <dbReference type="NCBI Taxonomy" id="53378"/>
    <lineage>
        <taxon>Bacteria</taxon>
        <taxon>Bacillati</taxon>
        <taxon>Actinomycetota</taxon>
        <taxon>Actinomycetes</taxon>
        <taxon>Mycobacteriales</taxon>
        <taxon>Mycobacteriaceae</taxon>
        <taxon>Mycobacterium</taxon>
    </lineage>
</organism>
<sequence>MRELDGGRLSNVVEAYLEQLRQAELVAEAEDAAHGKRHLSVVTGDLETSDDVARVEQLTATAWAGRDGAHMTASRGGSDYVTLVIEGPCAAQFVDELAALAEELNPGFWRISRSSSPF</sequence>
<protein>
    <submittedName>
        <fullName evidence="1">Uncharacterized protein</fullName>
    </submittedName>
</protein>
<evidence type="ECO:0000313" key="1">
    <source>
        <dbReference type="EMBL" id="OJZ69413.1"/>
    </source>
</evidence>
<accession>A0A1Q4HPE4</accession>
<proteinExistence type="predicted"/>
<name>A0A1Q4HPE4_9MYCO</name>
<dbReference type="RefSeq" id="WP_065499228.1">
    <property type="nucleotide sequence ID" value="NZ_MPNT01000027.1"/>
</dbReference>
<gene>
    <name evidence="1" type="ORF">BRW65_22640</name>
</gene>
<keyword evidence="2" id="KW-1185">Reference proteome</keyword>
<evidence type="ECO:0000313" key="2">
    <source>
        <dbReference type="Proteomes" id="UP000186438"/>
    </source>
</evidence>
<dbReference type="EMBL" id="MPNT01000027">
    <property type="protein sequence ID" value="OJZ69413.1"/>
    <property type="molecule type" value="Genomic_DNA"/>
</dbReference>
<reference evidence="1 2" key="1">
    <citation type="submission" date="2016-11" db="EMBL/GenBank/DDBJ databases">
        <title>Genome sequences of unsequenced Mycobacteria.</title>
        <authorList>
            <person name="Greninger A.L."/>
            <person name="Fang F."/>
            <person name="Jerome K.R."/>
        </authorList>
    </citation>
    <scope>NUCLEOTIDE SEQUENCE [LARGE SCALE GENOMIC DNA]</scope>
    <source>
        <strain evidence="1 2">M11</strain>
    </source>
</reference>